<evidence type="ECO:0000256" key="3">
    <source>
        <dbReference type="ARBA" id="ARBA00022771"/>
    </source>
</evidence>
<evidence type="ECO:0000256" key="10">
    <source>
        <dbReference type="PROSITE-ProRule" id="PRU00035"/>
    </source>
</evidence>
<dbReference type="GO" id="GO:0003677">
    <property type="term" value="F:DNA binding"/>
    <property type="evidence" value="ECO:0007669"/>
    <property type="project" value="TreeGrafter"/>
</dbReference>
<dbReference type="SMART" id="SM00571">
    <property type="entry name" value="DDT"/>
    <property type="match status" value="1"/>
</dbReference>
<evidence type="ECO:0000259" key="15">
    <source>
        <dbReference type="PROSITE" id="PS50827"/>
    </source>
</evidence>
<keyword evidence="3" id="KW-0863">Zinc-finger</keyword>
<dbReference type="GO" id="GO:0045740">
    <property type="term" value="P:positive regulation of DNA replication"/>
    <property type="evidence" value="ECO:0007669"/>
    <property type="project" value="TreeGrafter"/>
</dbReference>
<feature type="compositionally biased region" description="Acidic residues" evidence="13">
    <location>
        <begin position="1116"/>
        <end position="1125"/>
    </location>
</feature>
<evidence type="ECO:0000256" key="8">
    <source>
        <dbReference type="ARBA" id="ARBA00023163"/>
    </source>
</evidence>
<feature type="compositionally biased region" description="Polar residues" evidence="13">
    <location>
        <begin position="1169"/>
        <end position="1183"/>
    </location>
</feature>
<dbReference type="InterPro" id="IPR013083">
    <property type="entry name" value="Znf_RING/FYVE/PHD"/>
</dbReference>
<dbReference type="GO" id="GO:0031445">
    <property type="term" value="P:regulation of heterochromatin formation"/>
    <property type="evidence" value="ECO:0007669"/>
    <property type="project" value="TreeGrafter"/>
</dbReference>
<proteinExistence type="predicted"/>
<dbReference type="InterPro" id="IPR011011">
    <property type="entry name" value="Znf_FYVE_PHD"/>
</dbReference>
<accession>A0AAF3F1T2</accession>
<keyword evidence="8" id="KW-0804">Transcription</keyword>
<evidence type="ECO:0000256" key="7">
    <source>
        <dbReference type="ARBA" id="ARBA00023117"/>
    </source>
</evidence>
<keyword evidence="5" id="KW-0805">Transcription regulation</keyword>
<dbReference type="InterPro" id="IPR028941">
    <property type="entry name" value="WHIM2_dom"/>
</dbReference>
<feature type="region of interest" description="Disordered" evidence="13">
    <location>
        <begin position="1160"/>
        <end position="1250"/>
    </location>
</feature>
<dbReference type="SUPFAM" id="SSF57903">
    <property type="entry name" value="FYVE/PHD zinc finger"/>
    <property type="match status" value="1"/>
</dbReference>
<evidence type="ECO:0000259" key="16">
    <source>
        <dbReference type="PROSITE" id="PS51136"/>
    </source>
</evidence>
<feature type="domain" description="DDT" evidence="15">
    <location>
        <begin position="408"/>
        <end position="475"/>
    </location>
</feature>
<keyword evidence="2" id="KW-0479">Metal-binding</keyword>
<evidence type="ECO:0000256" key="4">
    <source>
        <dbReference type="ARBA" id="ARBA00022833"/>
    </source>
</evidence>
<dbReference type="InterPro" id="IPR018359">
    <property type="entry name" value="Bromodomain_CS"/>
</dbReference>
<dbReference type="InterPro" id="IPR019787">
    <property type="entry name" value="Znf_PHD-finger"/>
</dbReference>
<evidence type="ECO:0000256" key="11">
    <source>
        <dbReference type="PROSITE-ProRule" id="PRU00475"/>
    </source>
</evidence>
<feature type="domain" description="WAC" evidence="16">
    <location>
        <begin position="22"/>
        <end position="129"/>
    </location>
</feature>
<dbReference type="Gene3D" id="3.10.20.30">
    <property type="match status" value="1"/>
</dbReference>
<comment type="subcellular location">
    <subcellularLocation>
        <location evidence="1 11">Nucleus</location>
    </subcellularLocation>
</comment>
<dbReference type="PROSITE" id="PS51136">
    <property type="entry name" value="WAC"/>
    <property type="match status" value="1"/>
</dbReference>
<dbReference type="GO" id="GO:0051536">
    <property type="term" value="F:iron-sulfur cluster binding"/>
    <property type="evidence" value="ECO:0007669"/>
    <property type="project" value="InterPro"/>
</dbReference>
<name>A0AAF3F1T2_9BILA</name>
<evidence type="ECO:0000256" key="13">
    <source>
        <dbReference type="SAM" id="MobiDB-lite"/>
    </source>
</evidence>
<evidence type="ECO:0000259" key="14">
    <source>
        <dbReference type="PROSITE" id="PS50014"/>
    </source>
</evidence>
<feature type="compositionally biased region" description="Polar residues" evidence="13">
    <location>
        <begin position="1229"/>
        <end position="1243"/>
    </location>
</feature>
<dbReference type="Pfam" id="PF00439">
    <property type="entry name" value="Bromodomain"/>
    <property type="match status" value="1"/>
</dbReference>
<dbReference type="InterPro" id="IPR036427">
    <property type="entry name" value="Bromodomain-like_sf"/>
</dbReference>
<dbReference type="InterPro" id="IPR001487">
    <property type="entry name" value="Bromodomain"/>
</dbReference>
<dbReference type="Gene3D" id="1.20.920.10">
    <property type="entry name" value="Bromodomain-like"/>
    <property type="match status" value="1"/>
</dbReference>
<dbReference type="InterPro" id="IPR047171">
    <property type="entry name" value="BAZ1A"/>
</dbReference>
<feature type="region of interest" description="Disordered" evidence="13">
    <location>
        <begin position="1093"/>
        <end position="1144"/>
    </location>
</feature>
<dbReference type="GO" id="GO:0008623">
    <property type="term" value="C:CHRAC"/>
    <property type="evidence" value="ECO:0007669"/>
    <property type="project" value="TreeGrafter"/>
</dbReference>
<dbReference type="GO" id="GO:0006338">
    <property type="term" value="P:chromatin remodeling"/>
    <property type="evidence" value="ECO:0007669"/>
    <property type="project" value="InterPro"/>
</dbReference>
<protein>
    <submittedName>
        <fullName evidence="18">2Fe-2S ferredoxin-type domain-containing protein</fullName>
    </submittedName>
</protein>
<dbReference type="PROSITE" id="PS50827">
    <property type="entry name" value="DDT"/>
    <property type="match status" value="1"/>
</dbReference>
<feature type="compositionally biased region" description="Basic residues" evidence="13">
    <location>
        <begin position="280"/>
        <end position="290"/>
    </location>
</feature>
<keyword evidence="9 11" id="KW-0539">Nucleus</keyword>
<dbReference type="Pfam" id="PF00628">
    <property type="entry name" value="PHD"/>
    <property type="match status" value="1"/>
</dbReference>
<feature type="coiled-coil region" evidence="12">
    <location>
        <begin position="344"/>
        <end position="375"/>
    </location>
</feature>
<dbReference type="WBParaSite" id="MBELARI_LOCUS19795">
    <property type="protein sequence ID" value="MBELARI_LOCUS19795"/>
    <property type="gene ID" value="MBELARI_LOCUS19795"/>
</dbReference>
<evidence type="ECO:0000256" key="12">
    <source>
        <dbReference type="SAM" id="Coils"/>
    </source>
</evidence>
<keyword evidence="4" id="KW-0862">Zinc</keyword>
<dbReference type="InterPro" id="IPR001965">
    <property type="entry name" value="Znf_PHD"/>
</dbReference>
<reference evidence="18" key="1">
    <citation type="submission" date="2024-02" db="UniProtKB">
        <authorList>
            <consortium name="WormBaseParasite"/>
        </authorList>
    </citation>
    <scope>IDENTIFICATION</scope>
</reference>
<feature type="region of interest" description="Disordered" evidence="13">
    <location>
        <begin position="258"/>
        <end position="315"/>
    </location>
</feature>
<evidence type="ECO:0000256" key="2">
    <source>
        <dbReference type="ARBA" id="ARBA00022723"/>
    </source>
</evidence>
<dbReference type="PRINTS" id="PR00503">
    <property type="entry name" value="BROMODOMAIN"/>
</dbReference>
<keyword evidence="17" id="KW-1185">Reference proteome</keyword>
<evidence type="ECO:0000256" key="9">
    <source>
        <dbReference type="ARBA" id="ARBA00023242"/>
    </source>
</evidence>
<feature type="compositionally biased region" description="Basic and acidic residues" evidence="13">
    <location>
        <begin position="258"/>
        <end position="279"/>
    </location>
</feature>
<dbReference type="Gene3D" id="3.30.40.10">
    <property type="entry name" value="Zinc/RING finger domain, C3HC4 (zinc finger)"/>
    <property type="match status" value="1"/>
</dbReference>
<dbReference type="Pfam" id="PF15613">
    <property type="entry name" value="WSD"/>
    <property type="match status" value="1"/>
</dbReference>
<dbReference type="Pfam" id="PF10537">
    <property type="entry name" value="WAC_Acf1_DNA_bd"/>
    <property type="match status" value="1"/>
</dbReference>
<dbReference type="PROSITE" id="PS01359">
    <property type="entry name" value="ZF_PHD_1"/>
    <property type="match status" value="1"/>
</dbReference>
<keyword evidence="6 12" id="KW-0175">Coiled coil</keyword>
<dbReference type="GO" id="GO:0008270">
    <property type="term" value="F:zinc ion binding"/>
    <property type="evidence" value="ECO:0007669"/>
    <property type="project" value="UniProtKB-KW"/>
</dbReference>
<dbReference type="SMART" id="SM00249">
    <property type="entry name" value="PHD"/>
    <property type="match status" value="1"/>
</dbReference>
<feature type="domain" description="Bromo" evidence="14">
    <location>
        <begin position="1270"/>
        <end position="1340"/>
    </location>
</feature>
<organism evidence="17 18">
    <name type="scientific">Mesorhabditis belari</name>
    <dbReference type="NCBI Taxonomy" id="2138241"/>
    <lineage>
        <taxon>Eukaryota</taxon>
        <taxon>Metazoa</taxon>
        <taxon>Ecdysozoa</taxon>
        <taxon>Nematoda</taxon>
        <taxon>Chromadorea</taxon>
        <taxon>Rhabditida</taxon>
        <taxon>Rhabditina</taxon>
        <taxon>Rhabditomorpha</taxon>
        <taxon>Rhabditoidea</taxon>
        <taxon>Rhabditidae</taxon>
        <taxon>Mesorhabditinae</taxon>
        <taxon>Mesorhabditis</taxon>
    </lineage>
</organism>
<dbReference type="Proteomes" id="UP000887575">
    <property type="component" value="Unassembled WGS sequence"/>
</dbReference>
<sequence length="1531" mass="176332">MPLYNKRPWEKISPPKGLAPDIKVYYCEATDEIFTSYDEFFDRLMELNSTVWSCEYTNKSNLTFFEALESEQDAMKQLGQFPQYLEIPILWLVQELTCRGRFEDLLNDVYNFLKDRYFIGEEVTLSEGKKPATVIGITVDTNNYKEPAEKLKDMHAPSPEAYSYTLRIHGVEGENREKTGVQYMNIYRNKRVLGRQNLKLFLKNKCSVRNQEGERYVVLDKYLNRHGISERKWADLFAGPLPVFPKTTVLLRGRASLKKDEAHADDDASEKGDKPEKSKTPKASRHSKKTPKAEKSEQSSPSKKPLSEKKKVQIKQQQAELHITFEKAKRAGVENLEKWQQTEKFLSKRNIDELNEAIKEARKREQEKHRKKKEALQSWARKRDDLECDDLKPMPNLPQIPLPEWLSDKMFGKMLDVLQFFASFAEFLPIKEKKSTTRVTLSDVVVALRCRDPRNSTFSILMEILLKARAEICDEEEGDEVDFSRRDEVVMEMNPDYEHPEHGAELKTMTRLHEEIRYTLGSSVRNLYTDWLSITEVLRLLFLTSGYVTRSGKHRHRLFQRGSIRFYEDPAYMYRIEHPDVIRKLEVSTVFDLEPEERLDLLHVIIQQLLTYAKIRNHATERVEEICTQRIELRKLKNWDTKQEAEAKDARLLREMEAEGNEVNIPKTSKDSMKLKAMLKAAQEGRRHDKEELRKILLAGIAWLEFDLGEICFARELQKTLVQEAIEDMRADIFEVSSLFGPCSLGRDRAFRNYFVCDQIPILLVENPGRGDRIGSCQAEATPCKNMGEHLAEDDWRQEVFACTAKMENCPVHGLKAQQRPKWTYVQSLEQLEEVLSACNPRGFREIALVEEINYLKPQLHELVEKTNNKANNGQLSQSFMEMAEDPAKQENSIKWLDVVIDMILELEEKMTEGFLGRLPSYINREEWRKSLDETGDITSMLQDDVVCEIKEREVLHSRENFESLTDIQKVGIAFLQVVQAINAKYIKKPFTRIAPGSVIEPTWTLIHWMRSVVDCKSVPSLALHLFSIESAIQWEKSKLLAKCRVCRKKGTPEDLVVCFECDKCYHLDCARPRLKEVVNPYSCQDCRVEEEVQPEENSAEKNKTNGHANGHVSDDEMDGNDENEASQSSNENSLSVVRTSSGRKVKRAEYNIERLSSLAPPKKKIARQDSNADSSVTNGSGNQEDDSMKGDDETEDSQSADEDTCSESDYDGRRKSKRQVAAQRRSTKNTSVNDSSMMSNRSFGLGLRDSDPNLKEKIKKLEDVIRLAMREEYAWPFLEPVDPKEVPDYRDVIKKPMDLRTIINKLKNHDYDSAEQIKDDALLVVMNCKKYNLEDSEIYDCAVQLEEFWGKHLQPIFHDNSGRRRSWRLIATASTSITLPRITSTLRLRFRLNTINDSTSLRCSARSLSSNAPKKDRLVHFVCDDQTFTGKAKLGDSLLDVIVDNDLPLDGYGACEGTLACCTCHVILSKEHFDRVDKTNPAGEEELDMLDLAPELSDYSRLGCQIRVEKEDGPEITVTVPTVRRDARQD</sequence>
<evidence type="ECO:0000256" key="5">
    <source>
        <dbReference type="ARBA" id="ARBA00023015"/>
    </source>
</evidence>
<dbReference type="GO" id="GO:0006355">
    <property type="term" value="P:regulation of DNA-templated transcription"/>
    <property type="evidence" value="ECO:0007669"/>
    <property type="project" value="TreeGrafter"/>
</dbReference>
<dbReference type="InterPro" id="IPR036010">
    <property type="entry name" value="2Fe-2S_ferredoxin-like_sf"/>
</dbReference>
<dbReference type="InterPro" id="IPR012675">
    <property type="entry name" value="Beta-grasp_dom_sf"/>
</dbReference>
<dbReference type="InterPro" id="IPR028942">
    <property type="entry name" value="WHIM1_dom"/>
</dbReference>
<feature type="compositionally biased region" description="Acidic residues" evidence="13">
    <location>
        <begin position="1193"/>
        <end position="1210"/>
    </location>
</feature>
<dbReference type="PANTHER" id="PTHR46510">
    <property type="entry name" value="BROMODOMAIN ADJACENT TO ZINC FINGER DOMAIN PROTEIN 1A"/>
    <property type="match status" value="1"/>
</dbReference>
<evidence type="ECO:0000313" key="17">
    <source>
        <dbReference type="Proteomes" id="UP000887575"/>
    </source>
</evidence>
<dbReference type="PROSITE" id="PS50014">
    <property type="entry name" value="BROMODOMAIN_2"/>
    <property type="match status" value="1"/>
</dbReference>
<evidence type="ECO:0000256" key="6">
    <source>
        <dbReference type="ARBA" id="ARBA00023054"/>
    </source>
</evidence>
<dbReference type="CDD" id="cd04369">
    <property type="entry name" value="Bromodomain"/>
    <property type="match status" value="1"/>
</dbReference>
<dbReference type="InterPro" id="IPR013136">
    <property type="entry name" value="WSTF_Acf1_Cbp146"/>
</dbReference>
<dbReference type="SUPFAM" id="SSF47370">
    <property type="entry name" value="Bromodomain"/>
    <property type="match status" value="1"/>
</dbReference>
<feature type="compositionally biased region" description="Low complexity" evidence="13">
    <location>
        <begin position="1126"/>
        <end position="1136"/>
    </location>
</feature>
<dbReference type="SMART" id="SM00297">
    <property type="entry name" value="BROMO"/>
    <property type="match status" value="1"/>
</dbReference>
<dbReference type="GO" id="GO:0000228">
    <property type="term" value="C:nuclear chromosome"/>
    <property type="evidence" value="ECO:0007669"/>
    <property type="project" value="TreeGrafter"/>
</dbReference>
<dbReference type="PANTHER" id="PTHR46510:SF1">
    <property type="entry name" value="BROMODOMAIN ADJACENT TO ZINC FINGER DOMAIN PROTEIN 1A"/>
    <property type="match status" value="1"/>
</dbReference>
<keyword evidence="7 10" id="KW-0103">Bromodomain</keyword>
<dbReference type="InterPro" id="IPR019786">
    <property type="entry name" value="Zinc_finger_PHD-type_CS"/>
</dbReference>
<dbReference type="PROSITE" id="PS00633">
    <property type="entry name" value="BROMODOMAIN_1"/>
    <property type="match status" value="1"/>
</dbReference>
<dbReference type="Pfam" id="PF15612">
    <property type="entry name" value="WHIM1"/>
    <property type="match status" value="1"/>
</dbReference>
<dbReference type="SUPFAM" id="SSF54292">
    <property type="entry name" value="2Fe-2S ferredoxin-like"/>
    <property type="match status" value="1"/>
</dbReference>
<evidence type="ECO:0000313" key="18">
    <source>
        <dbReference type="WBParaSite" id="MBELARI_LOCUS19795"/>
    </source>
</evidence>
<evidence type="ECO:0000256" key="1">
    <source>
        <dbReference type="ARBA" id="ARBA00004123"/>
    </source>
</evidence>
<dbReference type="InterPro" id="IPR018501">
    <property type="entry name" value="DDT_dom"/>
</dbReference>